<dbReference type="AlphaFoldDB" id="A0A1B1TBM5"/>
<evidence type="ECO:0008006" key="2">
    <source>
        <dbReference type="Google" id="ProtNLM"/>
    </source>
</evidence>
<dbReference type="Pfam" id="PF02597">
    <property type="entry name" value="ThiS"/>
    <property type="match status" value="1"/>
</dbReference>
<evidence type="ECO:0000313" key="1">
    <source>
        <dbReference type="EMBL" id="ANV79677.1"/>
    </source>
</evidence>
<dbReference type="CDD" id="cd00754">
    <property type="entry name" value="Ubl_MoaD"/>
    <property type="match status" value="1"/>
</dbReference>
<dbReference type="EMBL" id="KP211848">
    <property type="protein sequence ID" value="ANV79677.1"/>
    <property type="molecule type" value="Genomic_DNA"/>
</dbReference>
<dbReference type="InterPro" id="IPR012675">
    <property type="entry name" value="Beta-grasp_dom_sf"/>
</dbReference>
<reference evidence="1" key="2">
    <citation type="journal article" date="2015" name="ISME J.">
        <title>A new class of marine Euryarchaeota group II from the Mediterranean deep chlorophyll maximum.</title>
        <authorList>
            <person name="Martin-Cuadrado A.B."/>
            <person name="Garcia-Heredia I."/>
            <person name="Molto A.G."/>
            <person name="Lopez-Ubeda R."/>
            <person name="Kimes N."/>
            <person name="Lopez-Garcia P."/>
            <person name="Moreira D."/>
            <person name="Rodriguez-Valera F."/>
        </authorList>
    </citation>
    <scope>NUCLEOTIDE SEQUENCE</scope>
</reference>
<dbReference type="Gene3D" id="3.10.20.30">
    <property type="match status" value="1"/>
</dbReference>
<reference evidence="1" key="1">
    <citation type="submission" date="2014-11" db="EMBL/GenBank/DDBJ databases">
        <authorList>
            <person name="Zhu J."/>
            <person name="Qi W."/>
            <person name="Song R."/>
        </authorList>
    </citation>
    <scope>NUCLEOTIDE SEQUENCE</scope>
</reference>
<accession>A0A1B1TBM5</accession>
<name>A0A1B1TBM5_9ARCH</name>
<dbReference type="SUPFAM" id="SSF54285">
    <property type="entry name" value="MoaD/ThiS"/>
    <property type="match status" value="1"/>
</dbReference>
<organism evidence="1">
    <name type="scientific">uncultured Poseidoniia archaeon</name>
    <dbReference type="NCBI Taxonomy" id="1697135"/>
    <lineage>
        <taxon>Archaea</taxon>
        <taxon>Methanobacteriati</taxon>
        <taxon>Thermoplasmatota</taxon>
        <taxon>Candidatus Poseidoniia</taxon>
        <taxon>environmental samples</taxon>
    </lineage>
</organism>
<protein>
    <recommendedName>
        <fullName evidence="2">Molybdopterin synthase sulfur carrier subunit</fullName>
    </recommendedName>
</protein>
<dbReference type="InterPro" id="IPR016155">
    <property type="entry name" value="Mopterin_synth/thiamin_S_b"/>
</dbReference>
<sequence>MEKEEPIEGAIKVKLLFFGPLAEKLNQRSIELSLLYGTTINQIIERFDLKSMVSDGLVVALDGDIGVDFDTEVHDSSEIAFLPPVSGG</sequence>
<proteinExistence type="predicted"/>
<dbReference type="InterPro" id="IPR003749">
    <property type="entry name" value="ThiS/MoaD-like"/>
</dbReference>